<dbReference type="PANTHER" id="PTHR34051">
    <property type="entry name" value="PROTEIN LOW PSII ACCUMULATION 3, CHLOROPLASTIC"/>
    <property type="match status" value="1"/>
</dbReference>
<organism evidence="2 3">
    <name type="scientific">Chloropicon roscoffensis</name>
    <dbReference type="NCBI Taxonomy" id="1461544"/>
    <lineage>
        <taxon>Eukaryota</taxon>
        <taxon>Viridiplantae</taxon>
        <taxon>Chlorophyta</taxon>
        <taxon>Chloropicophyceae</taxon>
        <taxon>Chloropicales</taxon>
        <taxon>Chloropicaceae</taxon>
        <taxon>Chloropicon</taxon>
    </lineage>
</organism>
<dbReference type="Pfam" id="PF09353">
    <property type="entry name" value="DUF1995"/>
    <property type="match status" value="1"/>
</dbReference>
<reference evidence="2 3" key="1">
    <citation type="submission" date="2024-03" db="EMBL/GenBank/DDBJ databases">
        <title>Complete genome sequence of the green alga Chloropicon roscoffensis RCC1871.</title>
        <authorList>
            <person name="Lemieux C."/>
            <person name="Pombert J.-F."/>
            <person name="Otis C."/>
            <person name="Turmel M."/>
        </authorList>
    </citation>
    <scope>NUCLEOTIDE SEQUENCE [LARGE SCALE GENOMIC DNA]</scope>
    <source>
        <strain evidence="2 3">RCC1871</strain>
    </source>
</reference>
<dbReference type="InterPro" id="IPR044687">
    <property type="entry name" value="LPA3"/>
</dbReference>
<dbReference type="InterPro" id="IPR018962">
    <property type="entry name" value="DUF1995"/>
</dbReference>
<evidence type="ECO:0000313" key="3">
    <source>
        <dbReference type="Proteomes" id="UP001472866"/>
    </source>
</evidence>
<gene>
    <name evidence="2" type="ORF">HKI87_13g75370</name>
</gene>
<sequence length="297" mass="33123">MAPVPPPPPPSSRSSSCTTTTSFSFASFLTGRSRPVSKRIKFGRASAFPRTFDQCLSQASRSVTMALEDGVLLQEVEFPPTSLQAVCGDAEGSVEMDANLEHASDLSASLLPSARKLRVMLPEESEMRRLVDLHGARHRSKEVSAGYLTTPSLLGDVGLDLFKRDVTEAVSPEDGSFLCAYPSFSVNEMLAVEELHEAYPAKPLVVMNGELDRFRSGYYPKIFYRKVALMAEAFIPAFEGTFYIHNFKGRSPGVLFREYPGKWQVWRRDPNTMEVSKLVHEPDDRPTLREVALEYFV</sequence>
<keyword evidence="3" id="KW-1185">Reference proteome</keyword>
<feature type="domain" description="DUF1995" evidence="1">
    <location>
        <begin position="49"/>
        <end position="292"/>
    </location>
</feature>
<protein>
    <submittedName>
        <fullName evidence="2">DUF1995 domain-containing protein</fullName>
    </submittedName>
</protein>
<dbReference type="PANTHER" id="PTHR34051:SF1">
    <property type="entry name" value="PROTEIN LOW PSII ACCUMULATION 3, CHLOROPLASTIC"/>
    <property type="match status" value="1"/>
</dbReference>
<accession>A0AAX4PJX1</accession>
<dbReference type="AlphaFoldDB" id="A0AAX4PJX1"/>
<dbReference type="Proteomes" id="UP001472866">
    <property type="component" value="Chromosome 13"/>
</dbReference>
<evidence type="ECO:0000313" key="2">
    <source>
        <dbReference type="EMBL" id="WZN65974.1"/>
    </source>
</evidence>
<dbReference type="EMBL" id="CP151513">
    <property type="protein sequence ID" value="WZN65974.1"/>
    <property type="molecule type" value="Genomic_DNA"/>
</dbReference>
<proteinExistence type="predicted"/>
<evidence type="ECO:0000259" key="1">
    <source>
        <dbReference type="Pfam" id="PF09353"/>
    </source>
</evidence>
<name>A0AAX4PJX1_9CHLO</name>